<name>A0A0F8Z4C6_9ZZZZ</name>
<accession>A0A0F8Z4C6</accession>
<feature type="non-terminal residue" evidence="1">
    <location>
        <position position="186"/>
    </location>
</feature>
<dbReference type="InterPro" id="IPR027417">
    <property type="entry name" value="P-loop_NTPase"/>
</dbReference>
<comment type="caution">
    <text evidence="1">The sequence shown here is derived from an EMBL/GenBank/DDBJ whole genome shotgun (WGS) entry which is preliminary data.</text>
</comment>
<gene>
    <name evidence="1" type="ORF">LCGC14_2741110</name>
</gene>
<protein>
    <recommendedName>
        <fullName evidence="2">Terminase large subunit gp17-like C-terminal domain-containing protein</fullName>
    </recommendedName>
</protein>
<sequence length="186" mass="21097">MEQNIYYPLPSDYAELSLEGQKQARLAVLCNQATPNDLVTAWRFFRRIYLGGVGRLFYKNGFCESPQFHADLVYDLGSHGRNCMAAPRGSAKSTVIGIEVPLLLALTRPHYEMSLGLATDKLVEERFDKLIQQFTQNELILQDFGEIRPPRGRSIWNHHYLSLNNGAIIKGLSVMGKKRGGRPRLF</sequence>
<evidence type="ECO:0000313" key="1">
    <source>
        <dbReference type="EMBL" id="KKK88637.1"/>
    </source>
</evidence>
<dbReference type="Gene3D" id="3.40.50.300">
    <property type="entry name" value="P-loop containing nucleotide triphosphate hydrolases"/>
    <property type="match status" value="1"/>
</dbReference>
<evidence type="ECO:0008006" key="2">
    <source>
        <dbReference type="Google" id="ProtNLM"/>
    </source>
</evidence>
<reference evidence="1" key="1">
    <citation type="journal article" date="2015" name="Nature">
        <title>Complex archaea that bridge the gap between prokaryotes and eukaryotes.</title>
        <authorList>
            <person name="Spang A."/>
            <person name="Saw J.H."/>
            <person name="Jorgensen S.L."/>
            <person name="Zaremba-Niedzwiedzka K."/>
            <person name="Martijn J."/>
            <person name="Lind A.E."/>
            <person name="van Eijk R."/>
            <person name="Schleper C."/>
            <person name="Guy L."/>
            <person name="Ettema T.J."/>
        </authorList>
    </citation>
    <scope>NUCLEOTIDE SEQUENCE</scope>
</reference>
<dbReference type="EMBL" id="LAZR01049866">
    <property type="protein sequence ID" value="KKK88637.1"/>
    <property type="molecule type" value="Genomic_DNA"/>
</dbReference>
<organism evidence="1">
    <name type="scientific">marine sediment metagenome</name>
    <dbReference type="NCBI Taxonomy" id="412755"/>
    <lineage>
        <taxon>unclassified sequences</taxon>
        <taxon>metagenomes</taxon>
        <taxon>ecological metagenomes</taxon>
    </lineage>
</organism>
<dbReference type="AlphaFoldDB" id="A0A0F8Z4C6"/>
<proteinExistence type="predicted"/>